<dbReference type="InterPro" id="IPR053910">
    <property type="entry name" value="RsmI_HTH"/>
</dbReference>
<dbReference type="GO" id="GO:0005737">
    <property type="term" value="C:cytoplasm"/>
    <property type="evidence" value="ECO:0007669"/>
    <property type="project" value="UniProtKB-SubCell"/>
</dbReference>
<dbReference type="Gene3D" id="3.40.1010.10">
    <property type="entry name" value="Cobalt-precorrin-4 Transmethylase, Domain 1"/>
    <property type="match status" value="1"/>
</dbReference>
<dbReference type="Proteomes" id="UP000199647">
    <property type="component" value="Unassembled WGS sequence"/>
</dbReference>
<dbReference type="Pfam" id="PF00590">
    <property type="entry name" value="TP_methylase"/>
    <property type="match status" value="1"/>
</dbReference>
<dbReference type="OrthoDB" id="9809084at2"/>
<proteinExistence type="inferred from homology"/>
<evidence type="ECO:0000259" key="7">
    <source>
        <dbReference type="Pfam" id="PF00590"/>
    </source>
</evidence>
<evidence type="ECO:0000256" key="3">
    <source>
        <dbReference type="ARBA" id="ARBA00022603"/>
    </source>
</evidence>
<dbReference type="Gene3D" id="3.30.950.10">
    <property type="entry name" value="Methyltransferase, Cobalt-precorrin-4 Transmethylase, Domain 2"/>
    <property type="match status" value="1"/>
</dbReference>
<dbReference type="InterPro" id="IPR014776">
    <property type="entry name" value="4pyrrole_Mease_sub2"/>
</dbReference>
<keyword evidence="10" id="KW-1185">Reference proteome</keyword>
<dbReference type="NCBIfam" id="TIGR00096">
    <property type="entry name" value="16S rRNA (cytidine(1402)-2'-O)-methyltransferase"/>
    <property type="match status" value="1"/>
</dbReference>
<dbReference type="InterPro" id="IPR018063">
    <property type="entry name" value="SAM_MeTrfase_RsmI_CS"/>
</dbReference>
<dbReference type="InterPro" id="IPR035996">
    <property type="entry name" value="4pyrrol_Methylase_sf"/>
</dbReference>
<sequence length="309" mass="32933">MKTENEMPEAHERSGRDYFIRGQALSAPSLEPALYIVATPVGHLADITIRALDTLAGADLVACEDTRVTRKLLQRYGIQAETTAFHDHSGPRVAERIVERLGQGKAVALVSDAGTPLVSDPGYPLVKEVLAAGHKVVPIPGASSVLTALSAGGLPTDAFLFAGFLPNKEKARRSRLAELGKVPATLVLLESPNRVGALLADAVAELGPDREAVVCREMTKLHETFDRGTLSVLAERYADGPARGEIVVLIAPPSSERAEIAGDDMDAMLREALATMRVRDAADKVAEKTGLSRRDLYQRALALKSSGDA</sequence>
<evidence type="ECO:0000313" key="10">
    <source>
        <dbReference type="Proteomes" id="UP000199647"/>
    </source>
</evidence>
<evidence type="ECO:0000256" key="1">
    <source>
        <dbReference type="ARBA" id="ARBA00022490"/>
    </source>
</evidence>
<comment type="catalytic activity">
    <reaction evidence="6">
        <text>cytidine(1402) in 16S rRNA + S-adenosyl-L-methionine = 2'-O-methylcytidine(1402) in 16S rRNA + S-adenosyl-L-homocysteine + H(+)</text>
        <dbReference type="Rhea" id="RHEA:42924"/>
        <dbReference type="Rhea" id="RHEA-COMP:10285"/>
        <dbReference type="Rhea" id="RHEA-COMP:10286"/>
        <dbReference type="ChEBI" id="CHEBI:15378"/>
        <dbReference type="ChEBI" id="CHEBI:57856"/>
        <dbReference type="ChEBI" id="CHEBI:59789"/>
        <dbReference type="ChEBI" id="CHEBI:74495"/>
        <dbReference type="ChEBI" id="CHEBI:82748"/>
        <dbReference type="EC" id="2.1.1.198"/>
    </reaction>
</comment>
<dbReference type="InterPro" id="IPR000878">
    <property type="entry name" value="4pyrrol_Mease"/>
</dbReference>
<evidence type="ECO:0000259" key="8">
    <source>
        <dbReference type="Pfam" id="PF23016"/>
    </source>
</evidence>
<dbReference type="Pfam" id="PF23016">
    <property type="entry name" value="RsmI_C"/>
    <property type="match status" value="1"/>
</dbReference>
<name>A0A1H9GYA0_9HYPH</name>
<evidence type="ECO:0000256" key="5">
    <source>
        <dbReference type="ARBA" id="ARBA00022691"/>
    </source>
</evidence>
<dbReference type="InterPro" id="IPR014777">
    <property type="entry name" value="4pyrrole_Mease_sub1"/>
</dbReference>
<feature type="domain" description="Tetrapyrrole methylase" evidence="7">
    <location>
        <begin position="34"/>
        <end position="232"/>
    </location>
</feature>
<keyword evidence="4 6" id="KW-0808">Transferase</keyword>
<evidence type="ECO:0000256" key="6">
    <source>
        <dbReference type="HAMAP-Rule" id="MF_01877"/>
    </source>
</evidence>
<comment type="similarity">
    <text evidence="6">Belongs to the methyltransferase superfamily. RsmI family.</text>
</comment>
<dbReference type="GO" id="GO:0070677">
    <property type="term" value="F:rRNA (cytosine-2'-O-)-methyltransferase activity"/>
    <property type="evidence" value="ECO:0007669"/>
    <property type="project" value="UniProtKB-UniRule"/>
</dbReference>
<dbReference type="EMBL" id="FOFG01000005">
    <property type="protein sequence ID" value="SEQ55015.1"/>
    <property type="molecule type" value="Genomic_DNA"/>
</dbReference>
<keyword evidence="1 6" id="KW-0963">Cytoplasm</keyword>
<organism evidence="9 10">
    <name type="scientific">Faunimonas pinastri</name>
    <dbReference type="NCBI Taxonomy" id="1855383"/>
    <lineage>
        <taxon>Bacteria</taxon>
        <taxon>Pseudomonadati</taxon>
        <taxon>Pseudomonadota</taxon>
        <taxon>Alphaproteobacteria</taxon>
        <taxon>Hyphomicrobiales</taxon>
        <taxon>Afifellaceae</taxon>
        <taxon>Faunimonas</taxon>
    </lineage>
</organism>
<dbReference type="HAMAP" id="MF_01877">
    <property type="entry name" value="16SrRNA_methyltr_I"/>
    <property type="match status" value="1"/>
</dbReference>
<accession>A0A1H9GYA0</accession>
<dbReference type="EC" id="2.1.1.198" evidence="6"/>
<protein>
    <recommendedName>
        <fullName evidence="6">Ribosomal RNA small subunit methyltransferase I</fullName>
        <ecNumber evidence="6">2.1.1.198</ecNumber>
    </recommendedName>
    <alternativeName>
        <fullName evidence="6">16S rRNA 2'-O-ribose C1402 methyltransferase</fullName>
    </alternativeName>
    <alternativeName>
        <fullName evidence="6">rRNA (cytidine-2'-O-)-methyltransferase RsmI</fullName>
    </alternativeName>
</protein>
<dbReference type="PIRSF" id="PIRSF005917">
    <property type="entry name" value="MTase_YraL"/>
    <property type="match status" value="1"/>
</dbReference>
<dbReference type="InterPro" id="IPR008189">
    <property type="entry name" value="rRNA_ssu_MeTfrase_I"/>
</dbReference>
<keyword evidence="5 6" id="KW-0949">S-adenosyl-L-methionine</keyword>
<keyword evidence="2 6" id="KW-0698">rRNA processing</keyword>
<dbReference type="PROSITE" id="PS01296">
    <property type="entry name" value="RSMI"/>
    <property type="match status" value="1"/>
</dbReference>
<dbReference type="STRING" id="1855383.SAMN05216548_105186"/>
<dbReference type="SUPFAM" id="SSF53790">
    <property type="entry name" value="Tetrapyrrole methylase"/>
    <property type="match status" value="1"/>
</dbReference>
<reference evidence="9 10" key="1">
    <citation type="submission" date="2016-10" db="EMBL/GenBank/DDBJ databases">
        <authorList>
            <person name="de Groot N.N."/>
        </authorList>
    </citation>
    <scope>NUCLEOTIDE SEQUENCE [LARGE SCALE GENOMIC DNA]</scope>
    <source>
        <strain evidence="9 10">A52C2</strain>
    </source>
</reference>
<comment type="subcellular location">
    <subcellularLocation>
        <location evidence="6">Cytoplasm</location>
    </subcellularLocation>
</comment>
<dbReference type="FunFam" id="3.40.1010.10:FF:000007">
    <property type="entry name" value="Ribosomal RNA small subunit methyltransferase I"/>
    <property type="match status" value="1"/>
</dbReference>
<dbReference type="PANTHER" id="PTHR46111:SF1">
    <property type="entry name" value="RIBOSOMAL RNA SMALL SUBUNIT METHYLTRANSFERASE I"/>
    <property type="match status" value="1"/>
</dbReference>
<dbReference type="RefSeq" id="WP_092496314.1">
    <property type="nucleotide sequence ID" value="NZ_FOFG01000005.1"/>
</dbReference>
<evidence type="ECO:0000256" key="2">
    <source>
        <dbReference type="ARBA" id="ARBA00022552"/>
    </source>
</evidence>
<gene>
    <name evidence="6" type="primary">rsmI</name>
    <name evidence="9" type="ORF">SAMN05216548_105186</name>
</gene>
<evidence type="ECO:0000256" key="4">
    <source>
        <dbReference type="ARBA" id="ARBA00022679"/>
    </source>
</evidence>
<dbReference type="FunFam" id="3.30.950.10:FF:000002">
    <property type="entry name" value="Ribosomal RNA small subunit methyltransferase I"/>
    <property type="match status" value="1"/>
</dbReference>
<evidence type="ECO:0000313" key="9">
    <source>
        <dbReference type="EMBL" id="SEQ55015.1"/>
    </source>
</evidence>
<dbReference type="CDD" id="cd11648">
    <property type="entry name" value="RsmI"/>
    <property type="match status" value="1"/>
</dbReference>
<dbReference type="AlphaFoldDB" id="A0A1H9GYA0"/>
<dbReference type="PANTHER" id="PTHR46111">
    <property type="entry name" value="RIBOSOMAL RNA SMALL SUBUNIT METHYLTRANSFERASE I"/>
    <property type="match status" value="1"/>
</dbReference>
<feature type="domain" description="RsmI HTH" evidence="8">
    <location>
        <begin position="262"/>
        <end position="304"/>
    </location>
</feature>
<comment type="function">
    <text evidence="6">Catalyzes the 2'-O-methylation of the ribose of cytidine 1402 (C1402) in 16S rRNA.</text>
</comment>
<keyword evidence="3 6" id="KW-0489">Methyltransferase</keyword>